<proteinExistence type="inferred from homology"/>
<evidence type="ECO:0008006" key="5">
    <source>
        <dbReference type="Google" id="ProtNLM"/>
    </source>
</evidence>
<dbReference type="Proteomes" id="UP000031967">
    <property type="component" value="Unassembled WGS sequence"/>
</dbReference>
<evidence type="ECO:0000313" key="3">
    <source>
        <dbReference type="EMBL" id="KIL39473.1"/>
    </source>
</evidence>
<dbReference type="InterPro" id="IPR013780">
    <property type="entry name" value="Glyco_hydro_b"/>
</dbReference>
<name>A0ABR5AF72_9BACL</name>
<accession>A0ABR5AF72</accession>
<protein>
    <recommendedName>
        <fullName evidence="5">Cycloisomaltooligosaccharide glucanotransferase</fullName>
    </recommendedName>
</protein>
<dbReference type="Gene3D" id="2.60.40.10">
    <property type="entry name" value="Immunoglobulins"/>
    <property type="match status" value="1"/>
</dbReference>
<evidence type="ECO:0000256" key="1">
    <source>
        <dbReference type="ARBA" id="ARBA00010837"/>
    </source>
</evidence>
<dbReference type="CDD" id="cd14745">
    <property type="entry name" value="GH66"/>
    <property type="match status" value="1"/>
</dbReference>
<keyword evidence="2" id="KW-0732">Signal</keyword>
<dbReference type="InterPro" id="IPR013783">
    <property type="entry name" value="Ig-like_fold"/>
</dbReference>
<comment type="caution">
    <text evidence="3">The sequence shown here is derived from an EMBL/GenBank/DDBJ whole genome shotgun (WGS) entry which is preliminary data.</text>
</comment>
<comment type="similarity">
    <text evidence="1">Belongs to the glycosyl hydrolase 66 family.</text>
</comment>
<dbReference type="EMBL" id="JXAK01000037">
    <property type="protein sequence ID" value="KIL39473.1"/>
    <property type="molecule type" value="Genomic_DNA"/>
</dbReference>
<dbReference type="InterPro" id="IPR025092">
    <property type="entry name" value="Glyco_hydro_66"/>
</dbReference>
<organism evidence="3 4">
    <name type="scientific">Gordoniibacillus kamchatkensis</name>
    <dbReference type="NCBI Taxonomy" id="1590651"/>
    <lineage>
        <taxon>Bacteria</taxon>
        <taxon>Bacillati</taxon>
        <taxon>Bacillota</taxon>
        <taxon>Bacilli</taxon>
        <taxon>Bacillales</taxon>
        <taxon>Paenibacillaceae</taxon>
        <taxon>Gordoniibacillus</taxon>
    </lineage>
</organism>
<evidence type="ECO:0000313" key="4">
    <source>
        <dbReference type="Proteomes" id="UP000031967"/>
    </source>
</evidence>
<keyword evidence="4" id="KW-1185">Reference proteome</keyword>
<sequence>MYPAKAQFASGERIGLCAELRHVGTGARKLRMEARVMLLDRHVGTLFREVELPAEGTAVVEWEFAAIEADCDGYGVDVTLYDGEEALETYSTAFDVVSDWRKATRYGFLSDFDTDESGVAADVDYLRKLHINLVQFYDWMYRHDDLVPPQSEFRDLMGRELSLDVVKEKIALCRRFGMKSIAYGAVYGASRDFYEQHPDWALYDSDGNVHHLIDLFFIMNIAPDSPWHDHILQQYERALTLVGFDGIHMDTYGAPKTAFSRLHGDERLEVLKEQFPVLIDHARERLERVSGDVGLIFNNVGNWPVGTVGDAKQDAMYIEVWPPYERYHHLRDIIARAKLLGNGKPVILAAYLKSYRDLPKDEWARANAAALLLTAAIAANGAYHLLHGEFQGILTQGYYVDYSRLDDAEFVRTIRNYYDFLVRYANVLYDAALEDVSMTHTGWDNVEYTFEGFPCSSYGEAGKMWTVIRESRRYKTISFINLSNNDDFWNEGKRTPHPQQGIQAVITLDGTVRSVFAASPDKEMGRPRAVPYRIAAGPKGKTLTVELPPVYVWELLVVEMEA</sequence>
<dbReference type="Pfam" id="PF13199">
    <property type="entry name" value="Glyco_hydro_66"/>
    <property type="match status" value="1"/>
</dbReference>
<dbReference type="Gene3D" id="3.20.20.80">
    <property type="entry name" value="Glycosidases"/>
    <property type="match status" value="1"/>
</dbReference>
<gene>
    <name evidence="3" type="ORF">SD70_19905</name>
</gene>
<dbReference type="Gene3D" id="2.60.40.1180">
    <property type="entry name" value="Golgi alpha-mannosidase II"/>
    <property type="match status" value="1"/>
</dbReference>
<evidence type="ECO:0000256" key="2">
    <source>
        <dbReference type="ARBA" id="ARBA00022729"/>
    </source>
</evidence>
<reference evidence="3 4" key="1">
    <citation type="submission" date="2014-12" db="EMBL/GenBank/DDBJ databases">
        <title>Draft genome sequence of Paenibacillus kamchatkensis strain B-2647.</title>
        <authorList>
            <person name="Karlyshev A.V."/>
            <person name="Kudryashova E.B."/>
        </authorList>
    </citation>
    <scope>NUCLEOTIDE SEQUENCE [LARGE SCALE GENOMIC DNA]</scope>
    <source>
        <strain evidence="3 4">VKM B-2647</strain>
    </source>
</reference>